<dbReference type="OrthoDB" id="159306at2"/>
<reference evidence="6" key="1">
    <citation type="submission" date="2021-04" db="EMBL/GenBank/DDBJ databases">
        <title>Dactylosporangium aurantiacum NRRL B-8018 full assembly.</title>
        <authorList>
            <person name="Hartkoorn R.C."/>
            <person name="Beaudoing E."/>
            <person name="Hot D."/>
        </authorList>
    </citation>
    <scope>NUCLEOTIDE SEQUENCE</scope>
    <source>
        <strain evidence="6">NRRL B-8018</strain>
    </source>
</reference>
<dbReference type="SUPFAM" id="SSF50952">
    <property type="entry name" value="Soluble quinoprotein glucose dehydrogenase"/>
    <property type="match status" value="1"/>
</dbReference>
<feature type="domain" description="PKD" evidence="5">
    <location>
        <begin position="476"/>
        <end position="560"/>
    </location>
</feature>
<dbReference type="GO" id="GO:0004556">
    <property type="term" value="F:alpha-amylase activity"/>
    <property type="evidence" value="ECO:0007669"/>
    <property type="project" value="UniProtKB-EC"/>
</dbReference>
<evidence type="ECO:0000256" key="1">
    <source>
        <dbReference type="ARBA" id="ARBA00000548"/>
    </source>
</evidence>
<accession>A0A9Q9ID87</accession>
<dbReference type="SMART" id="SM00089">
    <property type="entry name" value="PKD"/>
    <property type="match status" value="1"/>
</dbReference>
<dbReference type="KEGG" id="daur:Daura_48330"/>
<sequence>MRRRRRSRLTMGLVLALCVPASAALTAPQSAGAATTLPAGFSEQIVLSGLNHPTKLVFAPDGRVFVAEKGGTIQVYDSLSDPTPTLFADLSARVHDNEDKGLLGLAVPPNFPSNPSVYVTYTATTPIGGGLDLGDTCPTPGTGCIVSGRLSKLTASGNTWTGTEQVLINDWCQQFETHSMGDVRFGPDGALYVSGGEGASPVFTDWGQQGSPVNPCGDPPGGVGAALSPPTAEGGALRSQDVRTLSDPTGLSGTIIRVDPVTGAAKTDNPLYNATTDPNARRIVAYGLRNPFRWTFKPGTSEIWIGDVGWRTWEEINRLPNPLATPVTNFGWPCYEGNAQQPGYRDASLNLCTSLYNSNAATGPVYTYGHHQYVNDNDGCPTGGSSPTGVAFYPTSGGAYPAQYQGALFWGDYARRCIYAMLPTNGTPDPNKIQTFAPGAAGPVDLEIGPGGDLYYVDIDGGTVRRINYSAGNQPPAAVIGADKTSGAPPLAVQFTSAGTSDPNAGDVLTYQWDFTNDGTWDATGPTASYTYTSAGNYTAKLRVTDAGGLSDTKTLQILVGSDAPVPVIDTPAAGFTWATNDTVSFTGHATDAQDGTIPAANLHWQLILQHCATLDNCHQHYISEADGASGSFIGPDHEYPSYVELRLTATDSSGLSTTVSRRVDPKTVNMTFNSVPSGLNITVGSVTGVTPFVATVIQKSTQTVSAPTPQTLNGTQYTFGSWSQGGAATQVITAPTAATTYTATYAASGGGACSDSFGYVCSTATRAFVNADTTVLSLTGDDAVQQISLPFPVKLYGQTYSTAWVDTNGLVSMVNPNGYKWDNTTLPNPALANAAVYAFHDDLVVDGSASVRTTTLGTSPNRQFVVEWRNPYIYGGTNRRITFEAILSENGDVITNYASLDSDIERGSAATVGIENADGTVGLAYSVNTAKLQSGRAVVFTAPGGTTPPPPPPPSTATVSGTVTVSGGGAVAGATVTLTAGTTTTTNASGGYSFANVPYGSYTVSATANGQSTSAALTVDAATETLNLTLPAPPPPTGNYAVTTVATPFVPADATVLTLTGDDNIQQVTLPAPVTLYGQTYTTAWIDTNGKVSFVNPGGAYVEHSALPSAAAPNATVYAFWDDLVVDSSASVRTALVNGSVVIEWRNPYVYGNGVHNRVTFSVVFATDGTITLHYASLDNDVEKGNGATVGVENAAGTTAAQYLYNQPLLVAGTAVRFTP</sequence>
<dbReference type="InterPro" id="IPR012938">
    <property type="entry name" value="Glc/Sorbosone_DH"/>
</dbReference>
<evidence type="ECO:0000256" key="4">
    <source>
        <dbReference type="SAM" id="SignalP"/>
    </source>
</evidence>
<feature type="chain" id="PRO_5040182190" description="alpha-amylase" evidence="4">
    <location>
        <begin position="24"/>
        <end position="1221"/>
    </location>
</feature>
<dbReference type="SUPFAM" id="SSF49452">
    <property type="entry name" value="Starch-binding domain-like"/>
    <property type="match status" value="1"/>
</dbReference>
<comment type="catalytic activity">
    <reaction evidence="1">
        <text>Endohydrolysis of (1-&gt;4)-alpha-D-glucosidic linkages in polysaccharides containing three or more (1-&gt;4)-alpha-linked D-glucose units.</text>
        <dbReference type="EC" id="3.2.1.1"/>
    </reaction>
</comment>
<dbReference type="Gene3D" id="2.120.10.30">
    <property type="entry name" value="TolB, C-terminal domain"/>
    <property type="match status" value="1"/>
</dbReference>
<dbReference type="Pfam" id="PF18911">
    <property type="entry name" value="PKD_4"/>
    <property type="match status" value="1"/>
</dbReference>
<dbReference type="RefSeq" id="WP_156090239.1">
    <property type="nucleotide sequence ID" value="NZ_CP073767.1"/>
</dbReference>
<organism evidence="6 7">
    <name type="scientific">Dactylosporangium aurantiacum</name>
    <dbReference type="NCBI Taxonomy" id="35754"/>
    <lineage>
        <taxon>Bacteria</taxon>
        <taxon>Bacillati</taxon>
        <taxon>Actinomycetota</taxon>
        <taxon>Actinomycetes</taxon>
        <taxon>Micromonosporales</taxon>
        <taxon>Micromonosporaceae</taxon>
        <taxon>Dactylosporangium</taxon>
    </lineage>
</organism>
<evidence type="ECO:0000313" key="7">
    <source>
        <dbReference type="Proteomes" id="UP001058003"/>
    </source>
</evidence>
<dbReference type="AlphaFoldDB" id="A0A9Q9ID87"/>
<feature type="signal peptide" evidence="4">
    <location>
        <begin position="1"/>
        <end position="23"/>
    </location>
</feature>
<evidence type="ECO:0000259" key="5">
    <source>
        <dbReference type="PROSITE" id="PS50093"/>
    </source>
</evidence>
<keyword evidence="7" id="KW-1185">Reference proteome</keyword>
<dbReference type="InterPro" id="IPR035986">
    <property type="entry name" value="PKD_dom_sf"/>
</dbReference>
<dbReference type="EMBL" id="CP073767">
    <property type="protein sequence ID" value="UWZ54194.1"/>
    <property type="molecule type" value="Genomic_DNA"/>
</dbReference>
<dbReference type="InterPro" id="IPR013784">
    <property type="entry name" value="Carb-bd-like_fold"/>
</dbReference>
<proteinExistence type="predicted"/>
<dbReference type="EC" id="3.2.1.1" evidence="2"/>
<dbReference type="InterPro" id="IPR022409">
    <property type="entry name" value="PKD/Chitinase_dom"/>
</dbReference>
<keyword evidence="4" id="KW-0732">Signal</keyword>
<protein>
    <recommendedName>
        <fullName evidence="2">alpha-amylase</fullName>
        <ecNumber evidence="2">3.2.1.1</ecNumber>
    </recommendedName>
    <alternativeName>
        <fullName evidence="3">1,4-alpha-D-glucan glucanohydrolase</fullName>
    </alternativeName>
</protein>
<dbReference type="PANTHER" id="PTHR19328:SF13">
    <property type="entry name" value="HIPL1 PROTEIN"/>
    <property type="match status" value="1"/>
</dbReference>
<evidence type="ECO:0000256" key="2">
    <source>
        <dbReference type="ARBA" id="ARBA00012595"/>
    </source>
</evidence>
<dbReference type="Gene3D" id="2.60.40.10">
    <property type="entry name" value="Immunoglobulins"/>
    <property type="match status" value="1"/>
</dbReference>
<evidence type="ECO:0000256" key="3">
    <source>
        <dbReference type="ARBA" id="ARBA00030238"/>
    </source>
</evidence>
<dbReference type="InterPro" id="IPR000601">
    <property type="entry name" value="PKD_dom"/>
</dbReference>
<dbReference type="CDD" id="cd00146">
    <property type="entry name" value="PKD"/>
    <property type="match status" value="1"/>
</dbReference>
<dbReference type="Gene3D" id="2.60.40.1120">
    <property type="entry name" value="Carboxypeptidase-like, regulatory domain"/>
    <property type="match status" value="1"/>
</dbReference>
<dbReference type="GO" id="GO:0030246">
    <property type="term" value="F:carbohydrate binding"/>
    <property type="evidence" value="ECO:0007669"/>
    <property type="project" value="InterPro"/>
</dbReference>
<gene>
    <name evidence="6" type="ORF">Daura_48330</name>
</gene>
<dbReference type="PANTHER" id="PTHR19328">
    <property type="entry name" value="HEDGEHOG-INTERACTING PROTEIN"/>
    <property type="match status" value="1"/>
</dbReference>
<dbReference type="Pfam" id="PF07995">
    <property type="entry name" value="GSDH"/>
    <property type="match status" value="2"/>
</dbReference>
<dbReference type="Proteomes" id="UP001058003">
    <property type="component" value="Chromosome"/>
</dbReference>
<dbReference type="InterPro" id="IPR013783">
    <property type="entry name" value="Ig-like_fold"/>
</dbReference>
<dbReference type="GO" id="GO:0005975">
    <property type="term" value="P:carbohydrate metabolic process"/>
    <property type="evidence" value="ECO:0007669"/>
    <property type="project" value="UniProtKB-ARBA"/>
</dbReference>
<dbReference type="PROSITE" id="PS50093">
    <property type="entry name" value="PKD"/>
    <property type="match status" value="1"/>
</dbReference>
<dbReference type="Pfam" id="PF13620">
    <property type="entry name" value="CarboxypepD_reg"/>
    <property type="match status" value="1"/>
</dbReference>
<name>A0A9Q9ID87_9ACTN</name>
<dbReference type="InterPro" id="IPR011042">
    <property type="entry name" value="6-blade_b-propeller_TolB-like"/>
</dbReference>
<evidence type="ECO:0000313" key="6">
    <source>
        <dbReference type="EMBL" id="UWZ54194.1"/>
    </source>
</evidence>
<dbReference type="SUPFAM" id="SSF49299">
    <property type="entry name" value="PKD domain"/>
    <property type="match status" value="1"/>
</dbReference>
<dbReference type="InterPro" id="IPR011041">
    <property type="entry name" value="Quinoprot_gluc/sorb_DH_b-prop"/>
</dbReference>